<keyword evidence="4" id="KW-0810">Translation regulation</keyword>
<evidence type="ECO:0000256" key="2">
    <source>
        <dbReference type="ARBA" id="ARBA00022490"/>
    </source>
</evidence>
<evidence type="ECO:0000256" key="1">
    <source>
        <dbReference type="ARBA" id="ARBA00004496"/>
    </source>
</evidence>
<evidence type="ECO:0000256" key="6">
    <source>
        <dbReference type="PROSITE-ProRule" id="PRU00317"/>
    </source>
</evidence>
<dbReference type="InterPro" id="IPR011989">
    <property type="entry name" value="ARM-like"/>
</dbReference>
<dbReference type="InterPro" id="IPR001313">
    <property type="entry name" value="Pumilio_RNA-bd_rpt"/>
</dbReference>
<protein>
    <recommendedName>
        <fullName evidence="7">PUM-HD domain-containing protein</fullName>
    </recommendedName>
</protein>
<keyword evidence="9" id="KW-1185">Reference proteome</keyword>
<reference evidence="8 9" key="1">
    <citation type="submission" date="2021-03" db="EMBL/GenBank/DDBJ databases">
        <authorList>
            <person name="King G.J."/>
            <person name="Bancroft I."/>
            <person name="Baten A."/>
            <person name="Bloomfield J."/>
            <person name="Borpatragohain P."/>
            <person name="He Z."/>
            <person name="Irish N."/>
            <person name="Irwin J."/>
            <person name="Liu K."/>
            <person name="Mauleon R.P."/>
            <person name="Moore J."/>
            <person name="Morris R."/>
            <person name="Ostergaard L."/>
            <person name="Wang B."/>
            <person name="Wells R."/>
        </authorList>
    </citation>
    <scope>NUCLEOTIDE SEQUENCE [LARGE SCALE GENOMIC DNA]</scope>
    <source>
        <strain evidence="8">R-o-18</strain>
        <tissue evidence="8">Leaf</tissue>
    </source>
</reference>
<dbReference type="PROSITE" id="PS50303">
    <property type="entry name" value="PUM_HD"/>
    <property type="match status" value="1"/>
</dbReference>
<evidence type="ECO:0000256" key="3">
    <source>
        <dbReference type="ARBA" id="ARBA00022737"/>
    </source>
</evidence>
<evidence type="ECO:0000259" key="7">
    <source>
        <dbReference type="PROSITE" id="PS50303"/>
    </source>
</evidence>
<dbReference type="Proteomes" id="UP000823674">
    <property type="component" value="Chromosome A09"/>
</dbReference>
<feature type="domain" description="PUM-HD" evidence="7">
    <location>
        <begin position="1"/>
        <end position="162"/>
    </location>
</feature>
<comment type="caution">
    <text evidence="8">The sequence shown here is derived from an EMBL/GenBank/DDBJ whole genome shotgun (WGS) entry which is preliminary data.</text>
</comment>
<evidence type="ECO:0000256" key="5">
    <source>
        <dbReference type="ARBA" id="ARBA00022884"/>
    </source>
</evidence>
<dbReference type="PANTHER" id="PTHR12537:SF137">
    <property type="entry name" value="PUMILIO HOMOLOG 16-RELATED"/>
    <property type="match status" value="1"/>
</dbReference>
<evidence type="ECO:0000313" key="8">
    <source>
        <dbReference type="EMBL" id="KAG5384821.1"/>
    </source>
</evidence>
<keyword evidence="3" id="KW-0677">Repeat</keyword>
<organism evidence="8 9">
    <name type="scientific">Brassica rapa subsp. trilocularis</name>
    <dbReference type="NCBI Taxonomy" id="1813537"/>
    <lineage>
        <taxon>Eukaryota</taxon>
        <taxon>Viridiplantae</taxon>
        <taxon>Streptophyta</taxon>
        <taxon>Embryophyta</taxon>
        <taxon>Tracheophyta</taxon>
        <taxon>Spermatophyta</taxon>
        <taxon>Magnoliopsida</taxon>
        <taxon>eudicotyledons</taxon>
        <taxon>Gunneridae</taxon>
        <taxon>Pentapetalae</taxon>
        <taxon>rosids</taxon>
        <taxon>malvids</taxon>
        <taxon>Brassicales</taxon>
        <taxon>Brassicaceae</taxon>
        <taxon>Brassiceae</taxon>
        <taxon>Brassica</taxon>
    </lineage>
</organism>
<dbReference type="EMBL" id="JADBGQ010000008">
    <property type="protein sequence ID" value="KAG5384821.1"/>
    <property type="molecule type" value="Genomic_DNA"/>
</dbReference>
<evidence type="ECO:0000313" key="9">
    <source>
        <dbReference type="Proteomes" id="UP000823674"/>
    </source>
</evidence>
<gene>
    <name evidence="8" type="primary">A09p043840.1_BraROA</name>
    <name evidence="8" type="ORF">IGI04_036291</name>
</gene>
<keyword evidence="2" id="KW-0963">Cytoplasm</keyword>
<accession>A0ABQ7LGD3</accession>
<name>A0ABQ7LGD3_BRACM</name>
<dbReference type="InterPro" id="IPR016024">
    <property type="entry name" value="ARM-type_fold"/>
</dbReference>
<dbReference type="SUPFAM" id="SSF48371">
    <property type="entry name" value="ARM repeat"/>
    <property type="match status" value="1"/>
</dbReference>
<dbReference type="Gene3D" id="1.25.10.10">
    <property type="entry name" value="Leucine-rich Repeat Variant"/>
    <property type="match status" value="1"/>
</dbReference>
<dbReference type="PANTHER" id="PTHR12537">
    <property type="entry name" value="RNA BINDING PROTEIN PUMILIO-RELATED"/>
    <property type="match status" value="1"/>
</dbReference>
<dbReference type="SMART" id="SM00025">
    <property type="entry name" value="Pumilio"/>
    <property type="match status" value="2"/>
</dbReference>
<proteinExistence type="predicted"/>
<dbReference type="Pfam" id="PF00806">
    <property type="entry name" value="PUF"/>
    <property type="match status" value="3"/>
</dbReference>
<evidence type="ECO:0000256" key="4">
    <source>
        <dbReference type="ARBA" id="ARBA00022845"/>
    </source>
</evidence>
<dbReference type="PROSITE" id="PS50302">
    <property type="entry name" value="PUM"/>
    <property type="match status" value="1"/>
</dbReference>
<comment type="subcellular location">
    <subcellularLocation>
        <location evidence="1">Cytoplasm</location>
    </subcellularLocation>
</comment>
<sequence length="162" mass="18570">MYEHTIIHALQLMCDQHGCYIEVVTHNTLHLSKDPYGSFVVQHVLKLCDLHCTYNTAVNLGGHCVELSFKKYGSYIVEKLLETEESMILVVAELLECKVDRLMRLARSEYGKFVVVKALRVTQEEMITAYLFWGLVHKLMPFHHLLRNSRGSTIAAILESTC</sequence>
<feature type="repeat" description="Pumilio" evidence="6">
    <location>
        <begin position="59"/>
        <end position="96"/>
    </location>
</feature>
<keyword evidence="5" id="KW-0694">RNA-binding</keyword>
<dbReference type="InterPro" id="IPR033133">
    <property type="entry name" value="PUM-HD"/>
</dbReference>